<keyword evidence="3" id="KW-1185">Reference proteome</keyword>
<protein>
    <recommendedName>
        <fullName evidence="4">Anti-sigma factor</fullName>
    </recommendedName>
</protein>
<accession>A0A6S6QSM3</accession>
<dbReference type="RefSeq" id="WP_222874632.1">
    <property type="nucleotide sequence ID" value="NZ_AP023361.1"/>
</dbReference>
<evidence type="ECO:0000313" key="2">
    <source>
        <dbReference type="EMBL" id="BCJ90947.1"/>
    </source>
</evidence>
<dbReference type="InterPro" id="IPR041916">
    <property type="entry name" value="Anti_sigma_zinc_sf"/>
</dbReference>
<keyword evidence="1" id="KW-1133">Transmembrane helix</keyword>
<reference evidence="2 3" key="1">
    <citation type="submission" date="2020-08" db="EMBL/GenBank/DDBJ databases">
        <title>Genome sequence of Rhizobiales bacterium strain IZ6.</title>
        <authorList>
            <person name="Nakai R."/>
            <person name="Naganuma T."/>
        </authorList>
    </citation>
    <scope>NUCLEOTIDE SEQUENCE [LARGE SCALE GENOMIC DNA]</scope>
    <source>
        <strain evidence="2 3">IZ6</strain>
    </source>
</reference>
<dbReference type="Gene3D" id="1.10.10.1320">
    <property type="entry name" value="Anti-sigma factor, zinc-finger domain"/>
    <property type="match status" value="1"/>
</dbReference>
<evidence type="ECO:0000256" key="1">
    <source>
        <dbReference type="SAM" id="Phobius"/>
    </source>
</evidence>
<dbReference type="Proteomes" id="UP000515317">
    <property type="component" value="Chromosome"/>
</dbReference>
<dbReference type="KEGG" id="tso:IZ6_16820"/>
<proteinExistence type="predicted"/>
<evidence type="ECO:0000313" key="3">
    <source>
        <dbReference type="Proteomes" id="UP000515317"/>
    </source>
</evidence>
<sequence>MNMTQDEKDEISLLLPWYAAGTLSASETRRVAAAIASDPELQQRLDYVRDEAAETLLANESIAAPSRRVADKLFAGIDAEIAKNPRAYAPKFSLSNWFAEKAEAMRPRTLAFAGMAAALIIAVQAGFIVSNIAPQGEGGDTTLATTIDPIAAPGPQLLVNFQPTATVGDIEGLLKQAGGTIVNGPEAGLYRVKIGPSTIDQAGVDKIIELLRDKPDVVRFVAAASN</sequence>
<dbReference type="EMBL" id="AP023361">
    <property type="protein sequence ID" value="BCJ90947.1"/>
    <property type="molecule type" value="Genomic_DNA"/>
</dbReference>
<organism evidence="2 3">
    <name type="scientific">Terrihabitans soli</name>
    <dbReference type="NCBI Taxonomy" id="708113"/>
    <lineage>
        <taxon>Bacteria</taxon>
        <taxon>Pseudomonadati</taxon>
        <taxon>Pseudomonadota</taxon>
        <taxon>Alphaproteobacteria</taxon>
        <taxon>Hyphomicrobiales</taxon>
        <taxon>Terrihabitans</taxon>
    </lineage>
</organism>
<keyword evidence="1" id="KW-0472">Membrane</keyword>
<gene>
    <name evidence="2" type="ORF">IZ6_16820</name>
</gene>
<name>A0A6S6QSM3_9HYPH</name>
<evidence type="ECO:0008006" key="4">
    <source>
        <dbReference type="Google" id="ProtNLM"/>
    </source>
</evidence>
<keyword evidence="1" id="KW-0812">Transmembrane</keyword>
<feature type="transmembrane region" description="Helical" evidence="1">
    <location>
        <begin position="110"/>
        <end position="129"/>
    </location>
</feature>
<dbReference type="AlphaFoldDB" id="A0A6S6QSM3"/>